<keyword evidence="2" id="KW-1185">Reference proteome</keyword>
<reference evidence="1 2" key="1">
    <citation type="journal article" date="2021" name="Nat. Plants">
        <title>The Taxus genome provides insights into paclitaxel biosynthesis.</title>
        <authorList>
            <person name="Xiong X."/>
            <person name="Gou J."/>
            <person name="Liao Q."/>
            <person name="Li Y."/>
            <person name="Zhou Q."/>
            <person name="Bi G."/>
            <person name="Li C."/>
            <person name="Du R."/>
            <person name="Wang X."/>
            <person name="Sun T."/>
            <person name="Guo L."/>
            <person name="Liang H."/>
            <person name="Lu P."/>
            <person name="Wu Y."/>
            <person name="Zhang Z."/>
            <person name="Ro D.K."/>
            <person name="Shang Y."/>
            <person name="Huang S."/>
            <person name="Yan J."/>
        </authorList>
    </citation>
    <scope>NUCLEOTIDE SEQUENCE [LARGE SCALE GENOMIC DNA]</scope>
    <source>
        <strain evidence="1">Ta-2019</strain>
    </source>
</reference>
<sequence length="125" mass="14469">MLHVCYLATGKRWDNFLAVDFYKRSDVGGASEALDKLNGQLICGYSQINYCQGVGVTEGFQYAADFFLMEYENESEEKNEEYVVLTCHQEEEKREIGQSLEENRYVNECMHEDKSGHEADWQITT</sequence>
<dbReference type="AlphaFoldDB" id="A0AA38FG76"/>
<evidence type="ECO:0000313" key="2">
    <source>
        <dbReference type="Proteomes" id="UP000824469"/>
    </source>
</evidence>
<dbReference type="Proteomes" id="UP000824469">
    <property type="component" value="Unassembled WGS sequence"/>
</dbReference>
<proteinExistence type="predicted"/>
<accession>A0AA38FG76</accession>
<dbReference type="Pfam" id="PF26178">
    <property type="entry name" value="PI-PLC_cat"/>
    <property type="match status" value="1"/>
</dbReference>
<organism evidence="1 2">
    <name type="scientific">Taxus chinensis</name>
    <name type="common">Chinese yew</name>
    <name type="synonym">Taxus wallichiana var. chinensis</name>
    <dbReference type="NCBI Taxonomy" id="29808"/>
    <lineage>
        <taxon>Eukaryota</taxon>
        <taxon>Viridiplantae</taxon>
        <taxon>Streptophyta</taxon>
        <taxon>Embryophyta</taxon>
        <taxon>Tracheophyta</taxon>
        <taxon>Spermatophyta</taxon>
        <taxon>Pinopsida</taxon>
        <taxon>Pinidae</taxon>
        <taxon>Conifers II</taxon>
        <taxon>Cupressales</taxon>
        <taxon>Taxaceae</taxon>
        <taxon>Taxus</taxon>
    </lineage>
</organism>
<dbReference type="EMBL" id="JAHRHJ020000009">
    <property type="protein sequence ID" value="KAH9300537.1"/>
    <property type="molecule type" value="Genomic_DNA"/>
</dbReference>
<gene>
    <name evidence="1" type="ORF">KI387_012120</name>
</gene>
<evidence type="ECO:0000313" key="1">
    <source>
        <dbReference type="EMBL" id="KAH9300537.1"/>
    </source>
</evidence>
<protein>
    <submittedName>
        <fullName evidence="1">Uncharacterized protein</fullName>
    </submittedName>
</protein>
<name>A0AA38FG76_TAXCH</name>
<comment type="caution">
    <text evidence="1">The sequence shown here is derived from an EMBL/GenBank/DDBJ whole genome shotgun (WGS) entry which is preliminary data.</text>
</comment>